<dbReference type="PANTHER" id="PTHR46238:SF8">
    <property type="entry name" value="ENDONUCLEASE_EXONUCLEASE_PHOSPHATASE DOMAIN-CONTAINING PROTEIN"/>
    <property type="match status" value="1"/>
</dbReference>
<dbReference type="PANTHER" id="PTHR46238">
    <property type="entry name" value="REVERSE TRANSCRIPTASE DOMAIN-CONTAINING PROTEIN"/>
    <property type="match status" value="1"/>
</dbReference>
<protein>
    <recommendedName>
        <fullName evidence="3">Reverse transcriptase domain-containing protein</fullName>
    </recommendedName>
</protein>
<sequence>MWVIYKESFYYFLFTLIVDELTRHIQQEITWCILFADVIVLVDETCEDVNAKLESWRDTLEKKCFRLSRAKTKYMKLKFSSMRTTDVFVIKLSDQDISRSECFKYLGSIVQKDGGIDKDVTHRIQAG</sequence>
<gene>
    <name evidence="1" type="ORF">KSP39_PZI021502</name>
</gene>
<evidence type="ECO:0000313" key="2">
    <source>
        <dbReference type="Proteomes" id="UP001418222"/>
    </source>
</evidence>
<dbReference type="Proteomes" id="UP001418222">
    <property type="component" value="Unassembled WGS sequence"/>
</dbReference>
<reference evidence="1 2" key="1">
    <citation type="journal article" date="2022" name="Nat. Plants">
        <title>Genomes of leafy and leafless Platanthera orchids illuminate the evolution of mycoheterotrophy.</title>
        <authorList>
            <person name="Li M.H."/>
            <person name="Liu K.W."/>
            <person name="Li Z."/>
            <person name="Lu H.C."/>
            <person name="Ye Q.L."/>
            <person name="Zhang D."/>
            <person name="Wang J.Y."/>
            <person name="Li Y.F."/>
            <person name="Zhong Z.M."/>
            <person name="Liu X."/>
            <person name="Yu X."/>
            <person name="Liu D.K."/>
            <person name="Tu X.D."/>
            <person name="Liu B."/>
            <person name="Hao Y."/>
            <person name="Liao X.Y."/>
            <person name="Jiang Y.T."/>
            <person name="Sun W.H."/>
            <person name="Chen J."/>
            <person name="Chen Y.Q."/>
            <person name="Ai Y."/>
            <person name="Zhai J.W."/>
            <person name="Wu S.S."/>
            <person name="Zhou Z."/>
            <person name="Hsiao Y.Y."/>
            <person name="Wu W.L."/>
            <person name="Chen Y.Y."/>
            <person name="Lin Y.F."/>
            <person name="Hsu J.L."/>
            <person name="Li C.Y."/>
            <person name="Wang Z.W."/>
            <person name="Zhao X."/>
            <person name="Zhong W.Y."/>
            <person name="Ma X.K."/>
            <person name="Ma L."/>
            <person name="Huang J."/>
            <person name="Chen G.Z."/>
            <person name="Huang M.Z."/>
            <person name="Huang L."/>
            <person name="Peng D.H."/>
            <person name="Luo Y.B."/>
            <person name="Zou S.Q."/>
            <person name="Chen S.P."/>
            <person name="Lan S."/>
            <person name="Tsai W.C."/>
            <person name="Van de Peer Y."/>
            <person name="Liu Z.J."/>
        </authorList>
    </citation>
    <scope>NUCLEOTIDE SEQUENCE [LARGE SCALE GENOMIC DNA]</scope>
    <source>
        <strain evidence="1">Lor287</strain>
    </source>
</reference>
<dbReference type="AlphaFoldDB" id="A0AAP0FVT0"/>
<organism evidence="1 2">
    <name type="scientific">Platanthera zijinensis</name>
    <dbReference type="NCBI Taxonomy" id="2320716"/>
    <lineage>
        <taxon>Eukaryota</taxon>
        <taxon>Viridiplantae</taxon>
        <taxon>Streptophyta</taxon>
        <taxon>Embryophyta</taxon>
        <taxon>Tracheophyta</taxon>
        <taxon>Spermatophyta</taxon>
        <taxon>Magnoliopsida</taxon>
        <taxon>Liliopsida</taxon>
        <taxon>Asparagales</taxon>
        <taxon>Orchidaceae</taxon>
        <taxon>Orchidoideae</taxon>
        <taxon>Orchideae</taxon>
        <taxon>Orchidinae</taxon>
        <taxon>Platanthera</taxon>
    </lineage>
</organism>
<comment type="caution">
    <text evidence="1">The sequence shown here is derived from an EMBL/GenBank/DDBJ whole genome shotgun (WGS) entry which is preliminary data.</text>
</comment>
<dbReference type="EMBL" id="JBBWWQ010000019">
    <property type="protein sequence ID" value="KAK8918586.1"/>
    <property type="molecule type" value="Genomic_DNA"/>
</dbReference>
<keyword evidence="2" id="KW-1185">Reference proteome</keyword>
<evidence type="ECO:0000313" key="1">
    <source>
        <dbReference type="EMBL" id="KAK8918586.1"/>
    </source>
</evidence>
<name>A0AAP0FVT0_9ASPA</name>
<evidence type="ECO:0008006" key="3">
    <source>
        <dbReference type="Google" id="ProtNLM"/>
    </source>
</evidence>
<accession>A0AAP0FVT0</accession>
<proteinExistence type="predicted"/>